<feature type="non-terminal residue" evidence="4">
    <location>
        <position position="302"/>
    </location>
</feature>
<gene>
    <name evidence="4" type="ORF">AVDCRST_MAG24-129</name>
</gene>
<name>A0A6J4KXM1_9ACTN</name>
<dbReference type="InterPro" id="IPR037185">
    <property type="entry name" value="EmrE-like"/>
</dbReference>
<evidence type="ECO:0000313" key="4">
    <source>
        <dbReference type="EMBL" id="CAA9316790.1"/>
    </source>
</evidence>
<feature type="transmembrane region" description="Helical" evidence="2">
    <location>
        <begin position="275"/>
        <end position="294"/>
    </location>
</feature>
<feature type="domain" description="EamA" evidence="3">
    <location>
        <begin position="149"/>
        <end position="291"/>
    </location>
</feature>
<dbReference type="Pfam" id="PF00892">
    <property type="entry name" value="EamA"/>
    <property type="match status" value="2"/>
</dbReference>
<dbReference type="GO" id="GO:0016020">
    <property type="term" value="C:membrane"/>
    <property type="evidence" value="ECO:0007669"/>
    <property type="project" value="InterPro"/>
</dbReference>
<proteinExistence type="inferred from homology"/>
<feature type="transmembrane region" description="Helical" evidence="2">
    <location>
        <begin position="93"/>
        <end position="113"/>
    </location>
</feature>
<dbReference type="EMBL" id="CADCUF010000018">
    <property type="protein sequence ID" value="CAA9316790.1"/>
    <property type="molecule type" value="Genomic_DNA"/>
</dbReference>
<feature type="transmembrane region" description="Helical" evidence="2">
    <location>
        <begin position="179"/>
        <end position="200"/>
    </location>
</feature>
<dbReference type="InterPro" id="IPR000620">
    <property type="entry name" value="EamA_dom"/>
</dbReference>
<feature type="transmembrane region" description="Helical" evidence="2">
    <location>
        <begin position="34"/>
        <end position="55"/>
    </location>
</feature>
<sequence length="302" mass="30316">MASGLGFALVSALSFGLAGPLARGLLESGWSPGAIVLVRVGLATLVVLPAGFLALRGRWDLLRSNAGLVLTFGLLAVAGAQFFYFSAVSHMQVGPALMIEYTAPAAVVLWLWLRHGERPGAVTLTGAGLAALGLVLVLDLASGADLDLTGVLWALGAMVGLAAYFLISADEGNGLPPLALAAGGLLVGTVALGALALTGLLPMQATSAAPTYADRSVSVWVPLLGLGLVSAALAFTTGIAASRRLGSRLASFVGLTEVIAGVGAAWLLLEELPGLVQLLGGLLILAGVVAVKLGEASVPERA</sequence>
<keyword evidence="2" id="KW-0472">Membrane</keyword>
<feature type="transmembrane region" description="Helical" evidence="2">
    <location>
        <begin position="120"/>
        <end position="138"/>
    </location>
</feature>
<feature type="domain" description="EamA" evidence="3">
    <location>
        <begin position="3"/>
        <end position="138"/>
    </location>
</feature>
<dbReference type="PANTHER" id="PTHR22911">
    <property type="entry name" value="ACYL-MALONYL CONDENSING ENZYME-RELATED"/>
    <property type="match status" value="1"/>
</dbReference>
<evidence type="ECO:0000256" key="2">
    <source>
        <dbReference type="SAM" id="Phobius"/>
    </source>
</evidence>
<accession>A0A6J4KXM1</accession>
<evidence type="ECO:0000259" key="3">
    <source>
        <dbReference type="Pfam" id="PF00892"/>
    </source>
</evidence>
<dbReference type="PANTHER" id="PTHR22911:SF79">
    <property type="entry name" value="MOBA-LIKE NTP TRANSFERASE DOMAIN-CONTAINING PROTEIN"/>
    <property type="match status" value="1"/>
</dbReference>
<evidence type="ECO:0000256" key="1">
    <source>
        <dbReference type="ARBA" id="ARBA00007362"/>
    </source>
</evidence>
<feature type="transmembrane region" description="Helical" evidence="2">
    <location>
        <begin position="220"/>
        <end position="242"/>
    </location>
</feature>
<feature type="transmembrane region" description="Helical" evidence="2">
    <location>
        <begin position="67"/>
        <end position="87"/>
    </location>
</feature>
<keyword evidence="2" id="KW-0812">Transmembrane</keyword>
<feature type="transmembrane region" description="Helical" evidence="2">
    <location>
        <begin position="249"/>
        <end position="269"/>
    </location>
</feature>
<keyword evidence="2" id="KW-1133">Transmembrane helix</keyword>
<reference evidence="4" key="1">
    <citation type="submission" date="2020-02" db="EMBL/GenBank/DDBJ databases">
        <authorList>
            <person name="Meier V. D."/>
        </authorList>
    </citation>
    <scope>NUCLEOTIDE SEQUENCE</scope>
    <source>
        <strain evidence="4">AVDCRST_MAG24</strain>
    </source>
</reference>
<dbReference type="SUPFAM" id="SSF103481">
    <property type="entry name" value="Multidrug resistance efflux transporter EmrE"/>
    <property type="match status" value="2"/>
</dbReference>
<comment type="similarity">
    <text evidence="1">Belongs to the EamA transporter family.</text>
</comment>
<dbReference type="AlphaFoldDB" id="A0A6J4KXM1"/>
<protein>
    <recommendedName>
        <fullName evidence="3">EamA domain-containing protein</fullName>
    </recommendedName>
</protein>
<feature type="transmembrane region" description="Helical" evidence="2">
    <location>
        <begin position="150"/>
        <end position="167"/>
    </location>
</feature>
<organism evidence="4">
    <name type="scientific">uncultured Nocardioidaceae bacterium</name>
    <dbReference type="NCBI Taxonomy" id="253824"/>
    <lineage>
        <taxon>Bacteria</taxon>
        <taxon>Bacillati</taxon>
        <taxon>Actinomycetota</taxon>
        <taxon>Actinomycetes</taxon>
        <taxon>Propionibacteriales</taxon>
        <taxon>Nocardioidaceae</taxon>
        <taxon>environmental samples</taxon>
    </lineage>
</organism>